<evidence type="ECO:0000313" key="7">
    <source>
        <dbReference type="Proteomes" id="UP001595859"/>
    </source>
</evidence>
<dbReference type="CDD" id="cd03784">
    <property type="entry name" value="GT1_Gtf-like"/>
    <property type="match status" value="1"/>
</dbReference>
<dbReference type="InterPro" id="IPR002213">
    <property type="entry name" value="UDP_glucos_trans"/>
</dbReference>
<dbReference type="InterPro" id="IPR010610">
    <property type="entry name" value="EryCIII-like_C"/>
</dbReference>
<dbReference type="Proteomes" id="UP001595859">
    <property type="component" value="Unassembled WGS sequence"/>
</dbReference>
<feature type="domain" description="Erythromycin biosynthesis protein CIII-like C-terminal" evidence="4">
    <location>
        <begin position="271"/>
        <end position="345"/>
    </location>
</feature>
<dbReference type="Pfam" id="PF06722">
    <property type="entry name" value="EryCIII-like_C"/>
    <property type="match status" value="2"/>
</dbReference>
<protein>
    <submittedName>
        <fullName evidence="6">Nucleotide disphospho-sugar-binding domain-containing protein</fullName>
    </submittedName>
</protein>
<proteinExistence type="inferred from homology"/>
<dbReference type="InterPro" id="IPR050426">
    <property type="entry name" value="Glycosyltransferase_28"/>
</dbReference>
<keyword evidence="3" id="KW-0808">Transferase</keyword>
<keyword evidence="7" id="KW-1185">Reference proteome</keyword>
<comment type="caution">
    <text evidence="6">The sequence shown here is derived from an EMBL/GenBank/DDBJ whole genome shotgun (WGS) entry which is preliminary data.</text>
</comment>
<reference evidence="7" key="1">
    <citation type="journal article" date="2019" name="Int. J. Syst. Evol. Microbiol.">
        <title>The Global Catalogue of Microorganisms (GCM) 10K type strain sequencing project: providing services to taxonomists for standard genome sequencing and annotation.</title>
        <authorList>
            <consortium name="The Broad Institute Genomics Platform"/>
            <consortium name="The Broad Institute Genome Sequencing Center for Infectious Disease"/>
            <person name="Wu L."/>
            <person name="Ma J."/>
        </authorList>
    </citation>
    <scope>NUCLEOTIDE SEQUENCE [LARGE SCALE GENOMIC DNA]</scope>
    <source>
        <strain evidence="7">ZS-22-S1</strain>
    </source>
</reference>
<dbReference type="RefSeq" id="WP_378059026.1">
    <property type="nucleotide sequence ID" value="NZ_JBHSIS010000017.1"/>
</dbReference>
<evidence type="ECO:0000259" key="5">
    <source>
        <dbReference type="Pfam" id="PF21036"/>
    </source>
</evidence>
<accession>A0ABV9S5P9</accession>
<gene>
    <name evidence="6" type="ORF">ACFPCV_26350</name>
</gene>
<feature type="domain" description="Erythromycin biosynthesis protein CIII-like C-terminal" evidence="4">
    <location>
        <begin position="368"/>
        <end position="436"/>
    </location>
</feature>
<evidence type="ECO:0000256" key="1">
    <source>
        <dbReference type="ARBA" id="ARBA00006962"/>
    </source>
</evidence>
<dbReference type="Gene3D" id="3.40.50.2000">
    <property type="entry name" value="Glycogen Phosphorylase B"/>
    <property type="match status" value="2"/>
</dbReference>
<dbReference type="Pfam" id="PF21036">
    <property type="entry name" value="EryCIII-like_N"/>
    <property type="match status" value="1"/>
</dbReference>
<feature type="domain" description="Erythromycin biosynthesis protein CIII-like N-terminal" evidence="5">
    <location>
        <begin position="22"/>
        <end position="255"/>
    </location>
</feature>
<dbReference type="InterPro" id="IPR048284">
    <property type="entry name" value="EryCIII-like_N"/>
</dbReference>
<comment type="similarity">
    <text evidence="1">Belongs to the glycosyltransferase 28 family.</text>
</comment>
<name>A0ABV9S5P9_9PSEU</name>
<keyword evidence="2" id="KW-0328">Glycosyltransferase</keyword>
<organism evidence="6 7">
    <name type="scientific">Actinophytocola glycyrrhizae</name>
    <dbReference type="NCBI Taxonomy" id="2044873"/>
    <lineage>
        <taxon>Bacteria</taxon>
        <taxon>Bacillati</taxon>
        <taxon>Actinomycetota</taxon>
        <taxon>Actinomycetes</taxon>
        <taxon>Pseudonocardiales</taxon>
        <taxon>Pseudonocardiaceae</taxon>
    </lineage>
</organism>
<dbReference type="SUPFAM" id="SSF53756">
    <property type="entry name" value="UDP-Glycosyltransferase/glycogen phosphorylase"/>
    <property type="match status" value="1"/>
</dbReference>
<dbReference type="PANTHER" id="PTHR48050">
    <property type="entry name" value="STEROL 3-BETA-GLUCOSYLTRANSFERASE"/>
    <property type="match status" value="1"/>
</dbReference>
<evidence type="ECO:0000313" key="6">
    <source>
        <dbReference type="EMBL" id="MFC4857033.1"/>
    </source>
</evidence>
<evidence type="ECO:0000256" key="2">
    <source>
        <dbReference type="ARBA" id="ARBA00022676"/>
    </source>
</evidence>
<dbReference type="PANTHER" id="PTHR48050:SF13">
    <property type="entry name" value="STEROL 3-BETA-GLUCOSYLTRANSFERASE UGT80A2"/>
    <property type="match status" value="1"/>
</dbReference>
<dbReference type="EMBL" id="JBHSIS010000017">
    <property type="protein sequence ID" value="MFC4857033.1"/>
    <property type="molecule type" value="Genomic_DNA"/>
</dbReference>
<sequence>MRVIIATVPHPSHFYTLVPYAQALQNAGHEVVVAAPPGAEPSLVAAGLTAVSNGVPTPLTPANLEKVGVPDLEKMDRFADAFGFDEATRDRWDSFYQFFAFNNRMSIPTEPQPALDGLVDFAKAWQPDLVLWENWFNFGAIMARACGAAHGRILISPDYGAWSIELFAERGDEVAAIGGNPIVEDLEPVARRYGLEVDEDLLLGQLTIDPLPRELRMSQDINATPVRAIPWNGGAQKPEWLYGKPEKRRVALTLGLSNRLWQVDGDPRLPKLLAAVGELDVEVIATVTETQLKQVERVPDNVQVVEYVPLTQLLPTCDAIISHGATGTFWAAHSAGIPQIILDTDEKHRMIWTRDGDNVSVKNADRHGDSWVCAKYMSDHNAGIRVNHQTETVEEIRAKINTLLTDPTYREGAAALHKAWLDRPSPAEVIPELVQLVERHKAQID</sequence>
<evidence type="ECO:0000259" key="4">
    <source>
        <dbReference type="Pfam" id="PF06722"/>
    </source>
</evidence>
<evidence type="ECO:0000256" key="3">
    <source>
        <dbReference type="ARBA" id="ARBA00022679"/>
    </source>
</evidence>